<dbReference type="EMBL" id="JAVIJP010000028">
    <property type="protein sequence ID" value="KAL3634141.1"/>
    <property type="molecule type" value="Genomic_DNA"/>
</dbReference>
<dbReference type="Pfam" id="PF04484">
    <property type="entry name" value="QWRF"/>
    <property type="match status" value="1"/>
</dbReference>
<evidence type="ECO:0000256" key="2">
    <source>
        <dbReference type="SAM" id="MobiDB-lite"/>
    </source>
</evidence>
<comment type="caution">
    <text evidence="3">The sequence shown here is derived from an EMBL/GenBank/DDBJ whole genome shotgun (WGS) entry which is preliminary data.</text>
</comment>
<protein>
    <recommendedName>
        <fullName evidence="5">QWRF motif-containing protein 2</fullName>
    </recommendedName>
</protein>
<sequence>MVNAILSNSSQRRPQNPKRTPSFRSDSDVTPPRRPKSRDVSSRYLSLSTSSNSSSSASTTSSSFTSGSSISTRRSQTPTLSQRLGIDSTPLSSVKERSVSAERRRPTAAKTIRSLSVSFQGESFSLPLNKVKQSPEGSRKGTPVTDRTERDRENSRPNDQQHRWPGRLSDQNPNFLCRSFDCGAERGKLNGSGNELIESKKCTADENSRNKGLKFESNNFDSRSNNTVVRKGSSKQYTAKKFQNDQTRTKNGVGNLMKNNHICSTPSMLSFAADVRRRKLGESRIMDAHKLRILHNRHLQWRLANTRVENALLVQEQAAERSIYNACVSTWKLRHSVTSKRTEIDMFRHNLKLYSIIKEQELHLENWDQIDRNHWNSLSGIINALEASTVRLPVVGVARVNVQKMEEAITSAIDVMQAMASSICSLQTKVEQTNSLVSELSNLSLRECDLLDEIKDYLSTTFIPLQLEDPCIATSSNTNEKIVNVLVSSLLLTKSNTLVVLCGDGQNKQEAAPQFFILTSTLGPDFRDTIGGQPSLLYVTAMGIGTYGEANSAY</sequence>
<feature type="compositionally biased region" description="Basic and acidic residues" evidence="2">
    <location>
        <begin position="146"/>
        <end position="162"/>
    </location>
</feature>
<evidence type="ECO:0000313" key="4">
    <source>
        <dbReference type="Proteomes" id="UP001632038"/>
    </source>
</evidence>
<name>A0ABD3CXU5_9LAMI</name>
<dbReference type="PANTHER" id="PTHR31807:SF52">
    <property type="entry name" value="QWRF FAMILY PROTEIN"/>
    <property type="match status" value="1"/>
</dbReference>
<evidence type="ECO:0000313" key="3">
    <source>
        <dbReference type="EMBL" id="KAL3634141.1"/>
    </source>
</evidence>
<feature type="compositionally biased region" description="Low complexity" evidence="2">
    <location>
        <begin position="42"/>
        <end position="77"/>
    </location>
</feature>
<dbReference type="AlphaFoldDB" id="A0ABD3CXU5"/>
<dbReference type="InterPro" id="IPR007573">
    <property type="entry name" value="QWRF"/>
</dbReference>
<feature type="region of interest" description="Disordered" evidence="2">
    <location>
        <begin position="1"/>
        <end position="108"/>
    </location>
</feature>
<feature type="compositionally biased region" description="Basic and acidic residues" evidence="2">
    <location>
        <begin position="94"/>
        <end position="105"/>
    </location>
</feature>
<feature type="compositionally biased region" description="Polar residues" evidence="2">
    <location>
        <begin position="1"/>
        <end position="24"/>
    </location>
</feature>
<proteinExistence type="inferred from homology"/>
<reference evidence="4" key="1">
    <citation type="journal article" date="2024" name="IScience">
        <title>Strigolactones Initiate the Formation of Haustorium-like Structures in Castilleja.</title>
        <authorList>
            <person name="Buerger M."/>
            <person name="Peterson D."/>
            <person name="Chory J."/>
        </authorList>
    </citation>
    <scope>NUCLEOTIDE SEQUENCE [LARGE SCALE GENOMIC DNA]</scope>
</reference>
<keyword evidence="4" id="KW-1185">Reference proteome</keyword>
<organism evidence="3 4">
    <name type="scientific">Castilleja foliolosa</name>
    <dbReference type="NCBI Taxonomy" id="1961234"/>
    <lineage>
        <taxon>Eukaryota</taxon>
        <taxon>Viridiplantae</taxon>
        <taxon>Streptophyta</taxon>
        <taxon>Embryophyta</taxon>
        <taxon>Tracheophyta</taxon>
        <taxon>Spermatophyta</taxon>
        <taxon>Magnoliopsida</taxon>
        <taxon>eudicotyledons</taxon>
        <taxon>Gunneridae</taxon>
        <taxon>Pentapetalae</taxon>
        <taxon>asterids</taxon>
        <taxon>lamiids</taxon>
        <taxon>Lamiales</taxon>
        <taxon>Orobanchaceae</taxon>
        <taxon>Pedicularideae</taxon>
        <taxon>Castillejinae</taxon>
        <taxon>Castilleja</taxon>
    </lineage>
</organism>
<accession>A0ABD3CXU5</accession>
<dbReference type="Proteomes" id="UP001632038">
    <property type="component" value="Unassembled WGS sequence"/>
</dbReference>
<evidence type="ECO:0008006" key="5">
    <source>
        <dbReference type="Google" id="ProtNLM"/>
    </source>
</evidence>
<evidence type="ECO:0000256" key="1">
    <source>
        <dbReference type="ARBA" id="ARBA00010016"/>
    </source>
</evidence>
<comment type="similarity">
    <text evidence="1">Belongs to the QWRF family.</text>
</comment>
<dbReference type="PANTHER" id="PTHR31807">
    <property type="entry name" value="AUGMIN FAMILY MEMBER"/>
    <property type="match status" value="1"/>
</dbReference>
<feature type="region of interest" description="Disordered" evidence="2">
    <location>
        <begin position="126"/>
        <end position="170"/>
    </location>
</feature>
<gene>
    <name evidence="3" type="ORF">CASFOL_021195</name>
</gene>